<keyword evidence="5" id="KW-1278">Translocase</keyword>
<dbReference type="SFLD" id="SFLDS00003">
    <property type="entry name" value="Haloacid_Dehalogenase"/>
    <property type="match status" value="1"/>
</dbReference>
<dbReference type="InterPro" id="IPR023214">
    <property type="entry name" value="HAD_sf"/>
</dbReference>
<proteinExistence type="predicted"/>
<keyword evidence="6 8" id="KW-1133">Transmembrane helix</keyword>
<dbReference type="Pfam" id="PF00702">
    <property type="entry name" value="Hydrolase"/>
    <property type="match status" value="1"/>
</dbReference>
<dbReference type="STRING" id="1798507.A3A34_00285"/>
<dbReference type="InterPro" id="IPR008250">
    <property type="entry name" value="ATPase_P-typ_transduc_dom_A_sf"/>
</dbReference>
<dbReference type="SFLD" id="SFLDF00027">
    <property type="entry name" value="p-type_atpase"/>
    <property type="match status" value="1"/>
</dbReference>
<dbReference type="Pfam" id="PF00689">
    <property type="entry name" value="Cation_ATPase_C"/>
    <property type="match status" value="1"/>
</dbReference>
<comment type="caution">
    <text evidence="10">The sequence shown here is derived from an EMBL/GenBank/DDBJ whole genome shotgun (WGS) entry which is preliminary data.</text>
</comment>
<organism evidence="10 11">
    <name type="scientific">Candidatus Kaiserbacteria bacterium RIFCSPLOWO2_01_FULL_50_24</name>
    <dbReference type="NCBI Taxonomy" id="1798507"/>
    <lineage>
        <taxon>Bacteria</taxon>
        <taxon>Candidatus Kaiseribacteriota</taxon>
    </lineage>
</organism>
<dbReference type="InterPro" id="IPR036412">
    <property type="entry name" value="HAD-like_sf"/>
</dbReference>
<dbReference type="PROSITE" id="PS00154">
    <property type="entry name" value="ATPASE_E1_E2"/>
    <property type="match status" value="1"/>
</dbReference>
<evidence type="ECO:0000313" key="11">
    <source>
        <dbReference type="Proteomes" id="UP000178587"/>
    </source>
</evidence>
<dbReference type="GO" id="GO:0016020">
    <property type="term" value="C:membrane"/>
    <property type="evidence" value="ECO:0007669"/>
    <property type="project" value="UniProtKB-SubCell"/>
</dbReference>
<dbReference type="EMBL" id="MFLU01000015">
    <property type="protein sequence ID" value="OGG74814.1"/>
    <property type="molecule type" value="Genomic_DNA"/>
</dbReference>
<evidence type="ECO:0000256" key="2">
    <source>
        <dbReference type="ARBA" id="ARBA00022692"/>
    </source>
</evidence>
<dbReference type="Pfam" id="PF00122">
    <property type="entry name" value="E1-E2_ATPase"/>
    <property type="match status" value="1"/>
</dbReference>
<dbReference type="PRINTS" id="PR00119">
    <property type="entry name" value="CATATPASE"/>
</dbReference>
<dbReference type="InterPro" id="IPR044492">
    <property type="entry name" value="P_typ_ATPase_HD_dom"/>
</dbReference>
<feature type="transmembrane region" description="Helical" evidence="8">
    <location>
        <begin position="279"/>
        <end position="304"/>
    </location>
</feature>
<dbReference type="Pfam" id="PF00690">
    <property type="entry name" value="Cation_ATPase_N"/>
    <property type="match status" value="1"/>
</dbReference>
<name>A0A1F6EMC5_9BACT</name>
<evidence type="ECO:0000256" key="6">
    <source>
        <dbReference type="ARBA" id="ARBA00022989"/>
    </source>
</evidence>
<dbReference type="GO" id="GO:0005524">
    <property type="term" value="F:ATP binding"/>
    <property type="evidence" value="ECO:0007669"/>
    <property type="project" value="UniProtKB-KW"/>
</dbReference>
<dbReference type="GO" id="GO:0016887">
    <property type="term" value="F:ATP hydrolysis activity"/>
    <property type="evidence" value="ECO:0007669"/>
    <property type="project" value="InterPro"/>
</dbReference>
<feature type="transmembrane region" description="Helical" evidence="8">
    <location>
        <begin position="790"/>
        <end position="807"/>
    </location>
</feature>
<keyword evidence="7 8" id="KW-0472">Membrane</keyword>
<keyword evidence="3" id="KW-0547">Nucleotide-binding</keyword>
<dbReference type="SUPFAM" id="SSF81660">
    <property type="entry name" value="Metal cation-transporting ATPase, ATP-binding domain N"/>
    <property type="match status" value="1"/>
</dbReference>
<protein>
    <recommendedName>
        <fullName evidence="9">Cation-transporting P-type ATPase N-terminal domain-containing protein</fullName>
    </recommendedName>
</protein>
<dbReference type="PRINTS" id="PR00120">
    <property type="entry name" value="HATPASE"/>
</dbReference>
<comment type="subcellular location">
    <subcellularLocation>
        <location evidence="1">Membrane</location>
        <topology evidence="1">Multi-pass membrane protein</topology>
    </subcellularLocation>
</comment>
<feature type="transmembrane region" description="Helical" evidence="8">
    <location>
        <begin position="858"/>
        <end position="880"/>
    </location>
</feature>
<dbReference type="SUPFAM" id="SSF56784">
    <property type="entry name" value="HAD-like"/>
    <property type="match status" value="1"/>
</dbReference>
<evidence type="ECO:0000256" key="3">
    <source>
        <dbReference type="ARBA" id="ARBA00022741"/>
    </source>
</evidence>
<dbReference type="SUPFAM" id="SSF81665">
    <property type="entry name" value="Calcium ATPase, transmembrane domain M"/>
    <property type="match status" value="1"/>
</dbReference>
<dbReference type="AlphaFoldDB" id="A0A1F6EMC5"/>
<dbReference type="InterPro" id="IPR059000">
    <property type="entry name" value="ATPase_P-type_domA"/>
</dbReference>
<dbReference type="Proteomes" id="UP000178587">
    <property type="component" value="Unassembled WGS sequence"/>
</dbReference>
<sequence length="885" mass="95707">MQNVSLPAAPWALTPDDVAKALETSREGLTEKEAEARLKHFGMNALPQGKKLDALGILAQQFRSPLIFVLIAASALTIALGEWLDTAVIVLTIFVNAGLGFYQEFHAENALQKLSTYVRERTRVIRDEIEQEIDSSLLVPGDILRLSYGTRVPADARVIENSGLSVDESILTGESLPVAKNADVISEGAPVAERTNMVFGGTLVVEGFATAITSATDDHMEIGRIAELVSGTSRERTPLQSALWRLAWFIFGGLLILIAGIFILGILRGEAILEMLLMAAAISVGAIPSALPIALTVILAMGVVRLAAQKGIMRSLAAAETLGSATVVMTDKTGTLTEGTMRLVDVLTKARLVLHKKGEALGDNDARSPSDTTHLKWHMGDAERDILESAVLGTDVLIENPSEKPSEWKFIGRPLETSIVEAAHRSDIDVRRDMRNPPLLPFSSSHKFSIVCGHDGKHCIVLGAPDVLLARSSISKDEYIAAMNAIHAISAEGKRLVGVAKLPEGATHALVKKGVAKPEDAQELLFLGLLVMQDPVRKEAREAMEKIEHLGARVVMLTGDLKGTAEAVARELGWELNEGNTLTGDDLKRLSDEELLTTLQNIKIFARVTPEDKLRIGSLYKKQGEVVAMTGDGVNDAPSLKAVDIGIALGSGSDVAKSTSDLVLLDDNFKTIVAAIEEGRRILQNIRKSFTYLMSNSLDEVALIGGSLLAGLPLPLTALQIIWVNFITGSLPALSFAFDKNFDDSKKHEPVLNSEVRFLTIGVGVATSVLLFILYWVLLRAGIALEAARSIIFICFAAYILVAAYSFRSLRRPLFSYPTFDNRALNWSVAAAGALTILSVTAPFLGYALGIAMPRIELLWIVALWLVLNVAVIEAAKWGFRKFKM</sequence>
<reference evidence="10 11" key="1">
    <citation type="journal article" date="2016" name="Nat. Commun.">
        <title>Thousands of microbial genomes shed light on interconnected biogeochemical processes in an aquifer system.</title>
        <authorList>
            <person name="Anantharaman K."/>
            <person name="Brown C.T."/>
            <person name="Hug L.A."/>
            <person name="Sharon I."/>
            <person name="Castelle C.J."/>
            <person name="Probst A.J."/>
            <person name="Thomas B.C."/>
            <person name="Singh A."/>
            <person name="Wilkins M.J."/>
            <person name="Karaoz U."/>
            <person name="Brodie E.L."/>
            <person name="Williams K.H."/>
            <person name="Hubbard S.S."/>
            <person name="Banfield J.F."/>
        </authorList>
    </citation>
    <scope>NUCLEOTIDE SEQUENCE [LARGE SCALE GENOMIC DNA]</scope>
</reference>
<feature type="transmembrane region" description="Helical" evidence="8">
    <location>
        <begin position="827"/>
        <end position="852"/>
    </location>
</feature>
<evidence type="ECO:0000256" key="5">
    <source>
        <dbReference type="ARBA" id="ARBA00022967"/>
    </source>
</evidence>
<keyword evidence="2 8" id="KW-0812">Transmembrane</keyword>
<dbReference type="SMART" id="SM00831">
    <property type="entry name" value="Cation_ATPase_N"/>
    <property type="match status" value="1"/>
</dbReference>
<dbReference type="NCBIfam" id="TIGR01494">
    <property type="entry name" value="ATPase_P-type"/>
    <property type="match status" value="2"/>
</dbReference>
<feature type="transmembrane region" description="Helical" evidence="8">
    <location>
        <begin position="690"/>
        <end position="712"/>
    </location>
</feature>
<feature type="transmembrane region" description="Helical" evidence="8">
    <location>
        <begin position="246"/>
        <end position="267"/>
    </location>
</feature>
<evidence type="ECO:0000313" key="10">
    <source>
        <dbReference type="EMBL" id="OGG74814.1"/>
    </source>
</evidence>
<keyword evidence="4" id="KW-0067">ATP-binding</keyword>
<evidence type="ECO:0000256" key="1">
    <source>
        <dbReference type="ARBA" id="ARBA00004141"/>
    </source>
</evidence>
<evidence type="ECO:0000256" key="8">
    <source>
        <dbReference type="SAM" id="Phobius"/>
    </source>
</evidence>
<dbReference type="InterPro" id="IPR004014">
    <property type="entry name" value="ATPase_P-typ_cation-transptr_N"/>
</dbReference>
<evidence type="ECO:0000259" key="9">
    <source>
        <dbReference type="SMART" id="SM00831"/>
    </source>
</evidence>
<dbReference type="Gene3D" id="3.40.50.1000">
    <property type="entry name" value="HAD superfamily/HAD-like"/>
    <property type="match status" value="1"/>
</dbReference>
<accession>A0A1F6EMC5</accession>
<evidence type="ECO:0000256" key="7">
    <source>
        <dbReference type="ARBA" id="ARBA00023136"/>
    </source>
</evidence>
<feature type="domain" description="Cation-transporting P-type ATPase N-terminal" evidence="9">
    <location>
        <begin position="9"/>
        <end position="82"/>
    </location>
</feature>
<dbReference type="InterPro" id="IPR018303">
    <property type="entry name" value="ATPase_P-typ_P_site"/>
</dbReference>
<dbReference type="InterPro" id="IPR006068">
    <property type="entry name" value="ATPase_P-typ_cation-transptr_C"/>
</dbReference>
<dbReference type="InterPro" id="IPR023298">
    <property type="entry name" value="ATPase_P-typ_TM_dom_sf"/>
</dbReference>
<feature type="transmembrane region" description="Helical" evidence="8">
    <location>
        <begin position="65"/>
        <end position="81"/>
    </location>
</feature>
<dbReference type="Gene3D" id="2.70.150.10">
    <property type="entry name" value="Calcium-transporting ATPase, cytoplasmic transduction domain A"/>
    <property type="match status" value="1"/>
</dbReference>
<dbReference type="InterPro" id="IPR001757">
    <property type="entry name" value="P_typ_ATPase"/>
</dbReference>
<evidence type="ECO:0000256" key="4">
    <source>
        <dbReference type="ARBA" id="ARBA00022840"/>
    </source>
</evidence>
<dbReference type="PANTHER" id="PTHR42861">
    <property type="entry name" value="CALCIUM-TRANSPORTING ATPASE"/>
    <property type="match status" value="1"/>
</dbReference>
<dbReference type="Gene3D" id="3.40.1110.10">
    <property type="entry name" value="Calcium-transporting ATPase, cytoplasmic domain N"/>
    <property type="match status" value="1"/>
</dbReference>
<gene>
    <name evidence="10" type="ORF">A3A34_00285</name>
</gene>
<dbReference type="SFLD" id="SFLDG00002">
    <property type="entry name" value="C1.7:_P-type_atpase_like"/>
    <property type="match status" value="1"/>
</dbReference>
<dbReference type="InterPro" id="IPR023299">
    <property type="entry name" value="ATPase_P-typ_cyto_dom_N"/>
</dbReference>
<dbReference type="SUPFAM" id="SSF81653">
    <property type="entry name" value="Calcium ATPase, transduction domain A"/>
    <property type="match status" value="1"/>
</dbReference>
<feature type="transmembrane region" description="Helical" evidence="8">
    <location>
        <begin position="758"/>
        <end position="778"/>
    </location>
</feature>
<dbReference type="Gene3D" id="1.20.1110.10">
    <property type="entry name" value="Calcium-transporting ATPase, transmembrane domain"/>
    <property type="match status" value="1"/>
</dbReference>